<evidence type="ECO:0000313" key="3">
    <source>
        <dbReference type="Proteomes" id="UP000054266"/>
    </source>
</evidence>
<organism evidence="2 3">
    <name type="scientific">Phialophora macrospora</name>
    <dbReference type="NCBI Taxonomy" id="1851006"/>
    <lineage>
        <taxon>Eukaryota</taxon>
        <taxon>Fungi</taxon>
        <taxon>Dikarya</taxon>
        <taxon>Ascomycota</taxon>
        <taxon>Pezizomycotina</taxon>
        <taxon>Eurotiomycetes</taxon>
        <taxon>Chaetothyriomycetidae</taxon>
        <taxon>Chaetothyriales</taxon>
        <taxon>Herpotrichiellaceae</taxon>
        <taxon>Phialophora</taxon>
    </lineage>
</organism>
<dbReference type="Proteomes" id="UP000054266">
    <property type="component" value="Unassembled WGS sequence"/>
</dbReference>
<dbReference type="PANTHER" id="PTHR38116:SF9">
    <property type="entry name" value="BZIP DOMAIN-CONTAINING PROTEIN"/>
    <property type="match status" value="1"/>
</dbReference>
<dbReference type="CDD" id="cd14688">
    <property type="entry name" value="bZIP_YAP"/>
    <property type="match status" value="1"/>
</dbReference>
<dbReference type="InterPro" id="IPR021833">
    <property type="entry name" value="DUF3425"/>
</dbReference>
<proteinExistence type="predicted"/>
<dbReference type="SUPFAM" id="SSF57959">
    <property type="entry name" value="Leucine zipper domain"/>
    <property type="match status" value="1"/>
</dbReference>
<keyword evidence="3" id="KW-1185">Reference proteome</keyword>
<dbReference type="STRING" id="5601.A0A0D2G1N7"/>
<reference evidence="2 3" key="1">
    <citation type="submission" date="2015-01" db="EMBL/GenBank/DDBJ databases">
        <title>The Genome Sequence of Capronia semiimmersa CBS27337.</title>
        <authorList>
            <consortium name="The Broad Institute Genomics Platform"/>
            <person name="Cuomo C."/>
            <person name="de Hoog S."/>
            <person name="Gorbushina A."/>
            <person name="Stielow B."/>
            <person name="Teixiera M."/>
            <person name="Abouelleil A."/>
            <person name="Chapman S.B."/>
            <person name="Priest M."/>
            <person name="Young S.K."/>
            <person name="Wortman J."/>
            <person name="Nusbaum C."/>
            <person name="Birren B."/>
        </authorList>
    </citation>
    <scope>NUCLEOTIDE SEQUENCE [LARGE SCALE GENOMIC DNA]</scope>
    <source>
        <strain evidence="2 3">CBS 27337</strain>
    </source>
</reference>
<dbReference type="GO" id="GO:0003700">
    <property type="term" value="F:DNA-binding transcription factor activity"/>
    <property type="evidence" value="ECO:0007669"/>
    <property type="project" value="InterPro"/>
</dbReference>
<name>A0A0D2G1N7_9EURO</name>
<dbReference type="AlphaFoldDB" id="A0A0D2G1N7"/>
<dbReference type="Pfam" id="PF11905">
    <property type="entry name" value="DUF3425"/>
    <property type="match status" value="1"/>
</dbReference>
<dbReference type="PANTHER" id="PTHR38116">
    <property type="entry name" value="CHROMOSOME 7, WHOLE GENOME SHOTGUN SEQUENCE"/>
    <property type="match status" value="1"/>
</dbReference>
<evidence type="ECO:0000313" key="2">
    <source>
        <dbReference type="EMBL" id="KIW72695.1"/>
    </source>
</evidence>
<feature type="compositionally biased region" description="Low complexity" evidence="1">
    <location>
        <begin position="142"/>
        <end position="160"/>
    </location>
</feature>
<feature type="region of interest" description="Disordered" evidence="1">
    <location>
        <begin position="1"/>
        <end position="22"/>
    </location>
</feature>
<dbReference type="HOGENOM" id="CLU_037870_1_0_1"/>
<evidence type="ECO:0008006" key="4">
    <source>
        <dbReference type="Google" id="ProtNLM"/>
    </source>
</evidence>
<feature type="compositionally biased region" description="Polar residues" evidence="1">
    <location>
        <begin position="62"/>
        <end position="73"/>
    </location>
</feature>
<feature type="region of interest" description="Disordered" evidence="1">
    <location>
        <begin position="142"/>
        <end position="185"/>
    </location>
</feature>
<accession>A0A0D2G1N7</accession>
<dbReference type="InterPro" id="IPR046347">
    <property type="entry name" value="bZIP_sf"/>
</dbReference>
<dbReference type="EMBL" id="KN846956">
    <property type="protein sequence ID" value="KIW72695.1"/>
    <property type="molecule type" value="Genomic_DNA"/>
</dbReference>
<evidence type="ECO:0000256" key="1">
    <source>
        <dbReference type="SAM" id="MobiDB-lite"/>
    </source>
</evidence>
<protein>
    <recommendedName>
        <fullName evidence="4">BZIP domain-containing protein</fullName>
    </recommendedName>
</protein>
<sequence length="371" mass="40806">MPVKKGQVKAVPLAIPEPGKDAAERKRVLNVLAQRRYRQKRKEHIRKLEAKAVVAEAVQDTDPPQASPQSNSVRDQRASQDLDDGAASNGQQCPFAAAHLYTFDNDPILPTDLSLAAQALVSPGDPFGDMLPDDPSLWDTSILLPSLPSTPTSSSKHSSSGESDTWSLTPPALAKSSEAWPATSQPPAFAEDMTYSFPDEAYLEMTELNLLRGFMAIAKRLNIHETVWSLTAQSPFANSATAMAEFNHLPVNLRPSLLQLTVPHHPIIDLLPWPSTRDRMIKVLMQPPEFRPPNAASPMALLDFVYDVEDTAEGVRVSGDDPYSAHNWEVGEKVFKSWWWVFDKDIIMRSNELRASRGAPLLGGSILGEVA</sequence>
<feature type="region of interest" description="Disordered" evidence="1">
    <location>
        <begin position="55"/>
        <end position="90"/>
    </location>
</feature>
<gene>
    <name evidence="2" type="ORF">PV04_00872</name>
</gene>